<reference evidence="3" key="1">
    <citation type="submission" date="2011-11" db="EMBL/GenBank/DDBJ databases">
        <title>Complete sequence of Desulfosporosinus orientis DSM 765.</title>
        <authorList>
            <person name="Lucas S."/>
            <person name="Han J."/>
            <person name="Lapidus A."/>
            <person name="Cheng J.-F."/>
            <person name="Goodwin L."/>
            <person name="Pitluck S."/>
            <person name="Peters L."/>
            <person name="Ovchinnikova G."/>
            <person name="Teshima H."/>
            <person name="Detter J.C."/>
            <person name="Han C."/>
            <person name="Tapia R."/>
            <person name="Land M."/>
            <person name="Hauser L."/>
            <person name="Kyrpides N."/>
            <person name="Ivanova N."/>
            <person name="Pagani I."/>
            <person name="Pester M."/>
            <person name="Spring S."/>
            <person name="Ollivier B."/>
            <person name="Rattei T."/>
            <person name="Klenk H.-P."/>
            <person name="Wagner M."/>
            <person name="Loy A."/>
            <person name="Woyke T."/>
        </authorList>
    </citation>
    <scope>NUCLEOTIDE SEQUENCE [LARGE SCALE GENOMIC DNA]</scope>
    <source>
        <strain evidence="3">ATCC 19365 / DSM 765 / NCIMB 8382 / VKM B-1628</strain>
    </source>
</reference>
<organism evidence="2 3">
    <name type="scientific">Desulfosporosinus orientis (strain ATCC 19365 / DSM 765 / NCIMB 8382 / VKM B-1628 / Singapore I)</name>
    <name type="common">Desulfotomaculum orientis</name>
    <dbReference type="NCBI Taxonomy" id="768706"/>
    <lineage>
        <taxon>Bacteria</taxon>
        <taxon>Bacillati</taxon>
        <taxon>Bacillota</taxon>
        <taxon>Clostridia</taxon>
        <taxon>Eubacteriales</taxon>
        <taxon>Desulfitobacteriaceae</taxon>
        <taxon>Desulfosporosinus</taxon>
    </lineage>
</organism>
<dbReference type="Proteomes" id="UP000006346">
    <property type="component" value="Chromosome"/>
</dbReference>
<feature type="domain" description="Acyclic terpene utilisation N-terminal" evidence="1">
    <location>
        <begin position="4"/>
        <end position="444"/>
    </location>
</feature>
<sequence>MKSVRIGASVGFWGDVFTSAVDVAKYGNVKYICGDSLAELTMAILQKAKKKNPSDGYTKDVFPLMNALLPVCMEKRIKIISNCGGLNPMGAAEAVKGIAQKLGLSNIKIAVVEGDNIKDRLREFCEKGYLNHEEDLDNLEDKYMFANAYLGGREVAMALETGADIVITGRTTDTGQFLGPAIYEFGWTDGDWNKLAQGIVMGHLMECSGQGTGGNFSGEWWKVENLGSHGYPVSEIYENGEFIFTNPENTGGLVCVDSVKEQLLYEIHDPNNYLTPDVSVDFTSIKLEDVGKNQVKVSGATGNPKPKTLKATMGYSSGYVGEGRITYAWPDALPKARKAEEIIRHRIEMQGIKYEEIHSEYIGINSIHGPLAPEPEVEPNEVMLRVAMRTASKDDAAKIGREFPSMVLNGPPHATGLSGMQPVRELIGQNSAYIPREEIEAYVKISVVEV</sequence>
<reference evidence="2 3" key="2">
    <citation type="journal article" date="2012" name="J. Bacteriol.">
        <title>Complete genome sequences of Desulfosporosinus orientis DSM765T, Desulfosporosinus youngiae DSM17734T, Desulfosporosinus meridiei DSM13257T, and Desulfosporosinus acidiphilus DSM22704T.</title>
        <authorList>
            <person name="Pester M."/>
            <person name="Brambilla E."/>
            <person name="Alazard D."/>
            <person name="Rattei T."/>
            <person name="Weinmaier T."/>
            <person name="Han J."/>
            <person name="Lucas S."/>
            <person name="Lapidus A."/>
            <person name="Cheng J.F."/>
            <person name="Goodwin L."/>
            <person name="Pitluck S."/>
            <person name="Peters L."/>
            <person name="Ovchinnikova G."/>
            <person name="Teshima H."/>
            <person name="Detter J.C."/>
            <person name="Han C.S."/>
            <person name="Tapia R."/>
            <person name="Land M.L."/>
            <person name="Hauser L."/>
            <person name="Kyrpides N.C."/>
            <person name="Ivanova N.N."/>
            <person name="Pagani I."/>
            <person name="Huntmann M."/>
            <person name="Wei C.L."/>
            <person name="Davenport K.W."/>
            <person name="Daligault H."/>
            <person name="Chain P.S."/>
            <person name="Chen A."/>
            <person name="Mavromatis K."/>
            <person name="Markowitz V."/>
            <person name="Szeto E."/>
            <person name="Mikhailova N."/>
            <person name="Pati A."/>
            <person name="Wagner M."/>
            <person name="Woyke T."/>
            <person name="Ollivier B."/>
            <person name="Klenk H.P."/>
            <person name="Spring S."/>
            <person name="Loy A."/>
        </authorList>
    </citation>
    <scope>NUCLEOTIDE SEQUENCE [LARGE SCALE GENOMIC DNA]</scope>
    <source>
        <strain evidence="3">ATCC 19365 / DSM 765 / NCIMB 8382 / VKM B-1628</strain>
    </source>
</reference>
<evidence type="ECO:0000259" key="1">
    <source>
        <dbReference type="Pfam" id="PF07287"/>
    </source>
</evidence>
<dbReference type="EMBL" id="CP003108">
    <property type="protein sequence ID" value="AET67065.1"/>
    <property type="molecule type" value="Genomic_DNA"/>
</dbReference>
<keyword evidence="3" id="KW-1185">Reference proteome</keyword>
<dbReference type="PANTHER" id="PTHR47708:SF2">
    <property type="entry name" value="SI:CH73-132F6.5"/>
    <property type="match status" value="1"/>
</dbReference>
<dbReference type="AlphaFoldDB" id="G7W8C5"/>
<dbReference type="RefSeq" id="WP_014183884.1">
    <property type="nucleotide sequence ID" value="NC_016584.1"/>
</dbReference>
<name>G7W8C5_DESOD</name>
<dbReference type="KEGG" id="dor:Desor_1407"/>
<dbReference type="STRING" id="768706.Desor_1407"/>
<accession>G7W8C5</accession>
<dbReference type="Pfam" id="PF07287">
    <property type="entry name" value="AtuA"/>
    <property type="match status" value="1"/>
</dbReference>
<gene>
    <name evidence="2" type="ordered locus">Desor_1407</name>
</gene>
<dbReference type="eggNOG" id="COG3185">
    <property type="taxonomic scope" value="Bacteria"/>
</dbReference>
<dbReference type="InterPro" id="IPR010839">
    <property type="entry name" value="AtuA_N"/>
</dbReference>
<evidence type="ECO:0000313" key="2">
    <source>
        <dbReference type="EMBL" id="AET67065.1"/>
    </source>
</evidence>
<dbReference type="PANTHER" id="PTHR47708">
    <property type="match status" value="1"/>
</dbReference>
<dbReference type="HOGENOM" id="CLU_012617_1_1_9"/>
<evidence type="ECO:0000313" key="3">
    <source>
        <dbReference type="Proteomes" id="UP000006346"/>
    </source>
</evidence>
<protein>
    <recommendedName>
        <fullName evidence="1">Acyclic terpene utilisation N-terminal domain-containing protein</fullName>
    </recommendedName>
</protein>
<dbReference type="PATRIC" id="fig|768706.3.peg.1393"/>
<dbReference type="OrthoDB" id="9763456at2"/>
<proteinExistence type="predicted"/>